<proteinExistence type="predicted"/>
<dbReference type="EMBL" id="OX465086">
    <property type="protein sequence ID" value="CAI9261435.1"/>
    <property type="molecule type" value="Genomic_DNA"/>
</dbReference>
<keyword evidence="4" id="KW-1185">Reference proteome</keyword>
<dbReference type="PANTHER" id="PTHR23272">
    <property type="entry name" value="BED FINGER-RELATED"/>
    <property type="match status" value="1"/>
</dbReference>
<organism evidence="3 4">
    <name type="scientific">Lactuca saligna</name>
    <name type="common">Willowleaf lettuce</name>
    <dbReference type="NCBI Taxonomy" id="75948"/>
    <lineage>
        <taxon>Eukaryota</taxon>
        <taxon>Viridiplantae</taxon>
        <taxon>Streptophyta</taxon>
        <taxon>Embryophyta</taxon>
        <taxon>Tracheophyta</taxon>
        <taxon>Spermatophyta</taxon>
        <taxon>Magnoliopsida</taxon>
        <taxon>eudicotyledons</taxon>
        <taxon>Gunneridae</taxon>
        <taxon>Pentapetalae</taxon>
        <taxon>asterids</taxon>
        <taxon>campanulids</taxon>
        <taxon>Asterales</taxon>
        <taxon>Asteraceae</taxon>
        <taxon>Cichorioideae</taxon>
        <taxon>Cichorieae</taxon>
        <taxon>Lactucinae</taxon>
        <taxon>Lactuca</taxon>
    </lineage>
</organism>
<gene>
    <name evidence="3" type="ORF">LSALG_LOCUS2225</name>
</gene>
<accession>A0AA35Y1L4</accession>
<dbReference type="Proteomes" id="UP001177003">
    <property type="component" value="Chromosome 0"/>
</dbReference>
<dbReference type="GO" id="GO:0046983">
    <property type="term" value="F:protein dimerization activity"/>
    <property type="evidence" value="ECO:0007669"/>
    <property type="project" value="InterPro"/>
</dbReference>
<protein>
    <recommendedName>
        <fullName evidence="5">HAT C-terminal dimerisation domain-containing protein</fullName>
    </recommendedName>
</protein>
<feature type="domain" description="HAT C-terminal dimerisation" evidence="1">
    <location>
        <begin position="133"/>
        <end position="215"/>
    </location>
</feature>
<name>A0AA35Y1L4_LACSI</name>
<dbReference type="InterPro" id="IPR025525">
    <property type="entry name" value="hAT-like_transposase_RNase-H"/>
</dbReference>
<dbReference type="SUPFAM" id="SSF53098">
    <property type="entry name" value="Ribonuclease H-like"/>
    <property type="match status" value="1"/>
</dbReference>
<dbReference type="InterPro" id="IPR012337">
    <property type="entry name" value="RNaseH-like_sf"/>
</dbReference>
<evidence type="ECO:0000259" key="2">
    <source>
        <dbReference type="Pfam" id="PF14372"/>
    </source>
</evidence>
<dbReference type="Pfam" id="PF05699">
    <property type="entry name" value="Dimer_Tnp_hAT"/>
    <property type="match status" value="1"/>
</dbReference>
<dbReference type="AlphaFoldDB" id="A0AA35Y1L4"/>
<dbReference type="Pfam" id="PF14372">
    <property type="entry name" value="hAT-like_RNase-H"/>
    <property type="match status" value="1"/>
</dbReference>
<dbReference type="GO" id="GO:0003677">
    <property type="term" value="F:DNA binding"/>
    <property type="evidence" value="ECO:0007669"/>
    <property type="project" value="InterPro"/>
</dbReference>
<evidence type="ECO:0008006" key="5">
    <source>
        <dbReference type="Google" id="ProtNLM"/>
    </source>
</evidence>
<evidence type="ECO:0000313" key="3">
    <source>
        <dbReference type="EMBL" id="CAI9261435.1"/>
    </source>
</evidence>
<dbReference type="PANTHER" id="PTHR23272:SF182">
    <property type="entry name" value="OS09G0381850 PROTEIN"/>
    <property type="match status" value="1"/>
</dbReference>
<dbReference type="InterPro" id="IPR008906">
    <property type="entry name" value="HATC_C_dom"/>
</dbReference>
<sequence>MIASDEGFKKMAAKMKEKYDKYWSNSSNINVFLFIAPILDPRYKLGYVSFIISQSFDEEKAKNLCDQVEKVLRDLYAHYLHEVGVTNENPTTSFGHFEEEILIDVEDDPTTFLNNQYKRLLEENSSGTAAKCELDWYLSEQCESFDNKFNLLSWWKKIQARFPVIAAIARDVLAIPASTVASESSFSTGGHILDAFRSSLTPKTVEALICSQNWLRSKNVPIDIEKSFEALENFEVEVKDLPQAISALTVDD</sequence>
<evidence type="ECO:0000313" key="4">
    <source>
        <dbReference type="Proteomes" id="UP001177003"/>
    </source>
</evidence>
<reference evidence="3" key="1">
    <citation type="submission" date="2023-04" db="EMBL/GenBank/DDBJ databases">
        <authorList>
            <person name="Vijverberg K."/>
            <person name="Xiong W."/>
            <person name="Schranz E."/>
        </authorList>
    </citation>
    <scope>NUCLEOTIDE SEQUENCE</scope>
</reference>
<feature type="domain" description="hAT-like transposase RNase-H fold" evidence="2">
    <location>
        <begin position="4"/>
        <end position="79"/>
    </location>
</feature>
<evidence type="ECO:0000259" key="1">
    <source>
        <dbReference type="Pfam" id="PF05699"/>
    </source>
</evidence>